<reference evidence="2" key="1">
    <citation type="submission" date="2019-05" db="EMBL/GenBank/DDBJ databases">
        <title>Annotation for the trematode Fasciolopsis buski.</title>
        <authorList>
            <person name="Choi Y.-J."/>
        </authorList>
    </citation>
    <scope>NUCLEOTIDE SEQUENCE</scope>
    <source>
        <strain evidence="2">HT</strain>
        <tissue evidence="2">Whole worm</tissue>
    </source>
</reference>
<dbReference type="CDD" id="cd21455">
    <property type="entry name" value="DLC-like_DYNLT1_DYNLT3"/>
    <property type="match status" value="1"/>
</dbReference>
<dbReference type="EMBL" id="LUCM01004462">
    <property type="protein sequence ID" value="KAA0194306.1"/>
    <property type="molecule type" value="Genomic_DNA"/>
</dbReference>
<name>A0A8E0RUP9_9TREM</name>
<dbReference type="PANTHER" id="PTHR21255">
    <property type="entry name" value="T-COMPLEX-ASSOCIATED-TESTIS-EXPRESSED 1/ DYNEIN LIGHT CHAIN"/>
    <property type="match status" value="1"/>
</dbReference>
<organism evidence="2 3">
    <name type="scientific">Fasciolopsis buskii</name>
    <dbReference type="NCBI Taxonomy" id="27845"/>
    <lineage>
        <taxon>Eukaryota</taxon>
        <taxon>Metazoa</taxon>
        <taxon>Spiralia</taxon>
        <taxon>Lophotrochozoa</taxon>
        <taxon>Platyhelminthes</taxon>
        <taxon>Trematoda</taxon>
        <taxon>Digenea</taxon>
        <taxon>Plagiorchiida</taxon>
        <taxon>Echinostomata</taxon>
        <taxon>Echinostomatoidea</taxon>
        <taxon>Fasciolidae</taxon>
        <taxon>Fasciolopsis</taxon>
    </lineage>
</organism>
<dbReference type="InterPro" id="IPR038586">
    <property type="entry name" value="Tctex-1-like_sf"/>
</dbReference>
<evidence type="ECO:0000256" key="1">
    <source>
        <dbReference type="ARBA" id="ARBA00005361"/>
    </source>
</evidence>
<dbReference type="Proteomes" id="UP000728185">
    <property type="component" value="Unassembled WGS sequence"/>
</dbReference>
<evidence type="ECO:0000313" key="3">
    <source>
        <dbReference type="Proteomes" id="UP000728185"/>
    </source>
</evidence>
<protein>
    <submittedName>
        <fullName evidence="2">Flagellar outer arm dynein light chain</fullName>
    </submittedName>
</protein>
<dbReference type="GO" id="GO:0045505">
    <property type="term" value="F:dynein intermediate chain binding"/>
    <property type="evidence" value="ECO:0007669"/>
    <property type="project" value="TreeGrafter"/>
</dbReference>
<dbReference type="GO" id="GO:0005737">
    <property type="term" value="C:cytoplasm"/>
    <property type="evidence" value="ECO:0007669"/>
    <property type="project" value="TreeGrafter"/>
</dbReference>
<dbReference type="Gene3D" id="3.30.1140.40">
    <property type="entry name" value="Tctex-1"/>
    <property type="match status" value="1"/>
</dbReference>
<evidence type="ECO:0000313" key="2">
    <source>
        <dbReference type="EMBL" id="KAA0194306.1"/>
    </source>
</evidence>
<dbReference type="InterPro" id="IPR005334">
    <property type="entry name" value="Tctex-1-like"/>
</dbReference>
<dbReference type="GO" id="GO:0007018">
    <property type="term" value="P:microtubule-based movement"/>
    <property type="evidence" value="ECO:0007669"/>
    <property type="project" value="TreeGrafter"/>
</dbReference>
<keyword evidence="2" id="KW-0969">Cilium</keyword>
<dbReference type="Pfam" id="PF03645">
    <property type="entry name" value="Tctex-1"/>
    <property type="match status" value="1"/>
</dbReference>
<comment type="caution">
    <text evidence="2">The sequence shown here is derived from an EMBL/GenBank/DDBJ whole genome shotgun (WGS) entry which is preliminary data.</text>
</comment>
<dbReference type="PANTHER" id="PTHR21255:SF4">
    <property type="entry name" value="DYNEIN LIGHT CHAIN TCTEX-TYPE"/>
    <property type="match status" value="1"/>
</dbReference>
<keyword evidence="3" id="KW-1185">Reference proteome</keyword>
<comment type="similarity">
    <text evidence="1">Belongs to the dynein light chain Tctex-type family.</text>
</comment>
<dbReference type="GO" id="GO:0005868">
    <property type="term" value="C:cytoplasmic dynein complex"/>
    <property type="evidence" value="ECO:0007669"/>
    <property type="project" value="TreeGrafter"/>
</dbReference>
<accession>A0A8E0RUP9</accession>
<sequence>MRFVHSEVEDIVHKAVEAVLGQNPYEHEKSHQWAKEIIETVLERLMKLSKPYKYVVNCTIVQKTGGGLYNASSCYWDSTKDDDSGDKAVEAFRSEIPRSTNESRV</sequence>
<proteinExistence type="inferred from homology"/>
<dbReference type="AlphaFoldDB" id="A0A8E0RUP9"/>
<dbReference type="OrthoDB" id="10059120at2759"/>
<gene>
    <name evidence="2" type="ORF">FBUS_03492</name>
</gene>
<keyword evidence="2" id="KW-0282">Flagellum</keyword>
<keyword evidence="2" id="KW-0966">Cell projection</keyword>